<dbReference type="EMBL" id="SOCA01000003">
    <property type="protein sequence ID" value="TDU71028.1"/>
    <property type="molecule type" value="Genomic_DNA"/>
</dbReference>
<organism evidence="3 4">
    <name type="scientific">Prosthecobacter fusiformis</name>
    <dbReference type="NCBI Taxonomy" id="48464"/>
    <lineage>
        <taxon>Bacteria</taxon>
        <taxon>Pseudomonadati</taxon>
        <taxon>Verrucomicrobiota</taxon>
        <taxon>Verrucomicrobiia</taxon>
        <taxon>Verrucomicrobiales</taxon>
        <taxon>Verrucomicrobiaceae</taxon>
        <taxon>Prosthecobacter</taxon>
    </lineage>
</organism>
<name>A0A4R7S0W2_9BACT</name>
<dbReference type="Pfam" id="PF01965">
    <property type="entry name" value="DJ-1_PfpI"/>
    <property type="match status" value="1"/>
</dbReference>
<dbReference type="Proteomes" id="UP000295662">
    <property type="component" value="Unassembled WGS sequence"/>
</dbReference>
<comment type="caution">
    <text evidence="3">The sequence shown here is derived from an EMBL/GenBank/DDBJ whole genome shotgun (WGS) entry which is preliminary data.</text>
</comment>
<gene>
    <name evidence="3" type="ORF">EI77_02146</name>
</gene>
<keyword evidence="4" id="KW-1185">Reference proteome</keyword>
<dbReference type="CDD" id="cd03139">
    <property type="entry name" value="GATase1_PfpI_2"/>
    <property type="match status" value="1"/>
</dbReference>
<dbReference type="InterPro" id="IPR002818">
    <property type="entry name" value="DJ-1/PfpI"/>
</dbReference>
<evidence type="ECO:0000256" key="1">
    <source>
        <dbReference type="SAM" id="SignalP"/>
    </source>
</evidence>
<evidence type="ECO:0000313" key="3">
    <source>
        <dbReference type="EMBL" id="TDU71028.1"/>
    </source>
</evidence>
<evidence type="ECO:0000259" key="2">
    <source>
        <dbReference type="Pfam" id="PF01965"/>
    </source>
</evidence>
<feature type="domain" description="DJ-1/PfpI" evidence="2">
    <location>
        <begin position="40"/>
        <end position="201"/>
    </location>
</feature>
<protein>
    <submittedName>
        <fullName evidence="3">DJ-1/PfpI family protein</fullName>
    </submittedName>
</protein>
<keyword evidence="1" id="KW-0732">Signal</keyword>
<feature type="signal peptide" evidence="1">
    <location>
        <begin position="1"/>
        <end position="23"/>
    </location>
</feature>
<dbReference type="PANTHER" id="PTHR43130">
    <property type="entry name" value="ARAC-FAMILY TRANSCRIPTIONAL REGULATOR"/>
    <property type="match status" value="1"/>
</dbReference>
<dbReference type="InterPro" id="IPR029062">
    <property type="entry name" value="Class_I_gatase-like"/>
</dbReference>
<reference evidence="3 4" key="1">
    <citation type="submission" date="2019-03" db="EMBL/GenBank/DDBJ databases">
        <title>Genomic Encyclopedia of Archaeal and Bacterial Type Strains, Phase II (KMG-II): from individual species to whole genera.</title>
        <authorList>
            <person name="Goeker M."/>
        </authorList>
    </citation>
    <scope>NUCLEOTIDE SEQUENCE [LARGE SCALE GENOMIC DNA]</scope>
    <source>
        <strain evidence="3 4">ATCC 25309</strain>
    </source>
</reference>
<dbReference type="SUPFAM" id="SSF52317">
    <property type="entry name" value="Class I glutamine amidotransferase-like"/>
    <property type="match status" value="1"/>
</dbReference>
<sequence>MRRPCFPVLLSLLMALFCFEVQAADTKASAKDGKTLTLGVLLFPGFELLDAYGPLELWGNMKQRVSIVTISQKIGPISSAQGPQTVATHDYATAPPLDLLLVPGGFGAFKALQDETTLSWLRERSGSARLTMSVCNGASILAAAGLLDGRPATTNKAYWKAATRYGNNVKWVPQARWVDDGSIVTSSGVSAGIDMTLHVISRLFTLRLAEKMADEIEHEWHRDSSWDPFAVKNGLVPAH</sequence>
<dbReference type="InterPro" id="IPR052158">
    <property type="entry name" value="INH-QAR"/>
</dbReference>
<dbReference type="AlphaFoldDB" id="A0A4R7S0W2"/>
<accession>A0A4R7S0W2</accession>
<proteinExistence type="predicted"/>
<evidence type="ECO:0000313" key="4">
    <source>
        <dbReference type="Proteomes" id="UP000295662"/>
    </source>
</evidence>
<dbReference type="Gene3D" id="3.40.50.880">
    <property type="match status" value="1"/>
</dbReference>
<dbReference type="PANTHER" id="PTHR43130:SF15">
    <property type="entry name" value="THIJ_PFPI FAMILY PROTEIN (AFU_ORTHOLOGUE AFUA_5G14240)"/>
    <property type="match status" value="1"/>
</dbReference>
<feature type="chain" id="PRO_5020831120" evidence="1">
    <location>
        <begin position="24"/>
        <end position="239"/>
    </location>
</feature>